<dbReference type="EC" id="2.7.13.3" evidence="3"/>
<dbReference type="Pfam" id="PF00672">
    <property type="entry name" value="HAMP"/>
    <property type="match status" value="1"/>
</dbReference>
<dbReference type="CDD" id="cd06225">
    <property type="entry name" value="HAMP"/>
    <property type="match status" value="1"/>
</dbReference>
<dbReference type="InterPro" id="IPR003594">
    <property type="entry name" value="HATPase_dom"/>
</dbReference>
<dbReference type="GO" id="GO:0000155">
    <property type="term" value="F:phosphorelay sensor kinase activity"/>
    <property type="evidence" value="ECO:0007669"/>
    <property type="project" value="InterPro"/>
</dbReference>
<keyword evidence="5" id="KW-0808">Transferase</keyword>
<dbReference type="SMART" id="SM00448">
    <property type="entry name" value="REC"/>
    <property type="match status" value="3"/>
</dbReference>
<dbReference type="CDD" id="cd19410">
    <property type="entry name" value="HK9-like_sensor"/>
    <property type="match status" value="1"/>
</dbReference>
<organism evidence="14 15">
    <name type="scientific">Sediminibacterium ginsengisoli</name>
    <dbReference type="NCBI Taxonomy" id="413434"/>
    <lineage>
        <taxon>Bacteria</taxon>
        <taxon>Pseudomonadati</taxon>
        <taxon>Bacteroidota</taxon>
        <taxon>Chitinophagia</taxon>
        <taxon>Chitinophagales</taxon>
        <taxon>Chitinophagaceae</taxon>
        <taxon>Sediminibacterium</taxon>
    </lineage>
</organism>
<dbReference type="Proteomes" id="UP000190888">
    <property type="component" value="Unassembled WGS sequence"/>
</dbReference>
<dbReference type="InterPro" id="IPR004358">
    <property type="entry name" value="Sig_transdc_His_kin-like_C"/>
</dbReference>
<dbReference type="Gene3D" id="1.10.287.130">
    <property type="match status" value="1"/>
</dbReference>
<feature type="transmembrane region" description="Helical" evidence="10">
    <location>
        <begin position="181"/>
        <end position="201"/>
    </location>
</feature>
<dbReference type="SUPFAM" id="SSF47384">
    <property type="entry name" value="Homodimeric domain of signal transducing histidine kinase"/>
    <property type="match status" value="1"/>
</dbReference>
<dbReference type="RefSeq" id="WP_078829744.1">
    <property type="nucleotide sequence ID" value="NZ_FUWH01000001.1"/>
</dbReference>
<dbReference type="PROSITE" id="PS50885">
    <property type="entry name" value="HAMP"/>
    <property type="match status" value="1"/>
</dbReference>
<dbReference type="Pfam" id="PF13185">
    <property type="entry name" value="GAF_2"/>
    <property type="match status" value="1"/>
</dbReference>
<dbReference type="SMART" id="SM00304">
    <property type="entry name" value="HAMP"/>
    <property type="match status" value="1"/>
</dbReference>
<dbReference type="Pfam" id="PF00512">
    <property type="entry name" value="HisKA"/>
    <property type="match status" value="1"/>
</dbReference>
<evidence type="ECO:0000259" key="13">
    <source>
        <dbReference type="PROSITE" id="PS50885"/>
    </source>
</evidence>
<proteinExistence type="predicted"/>
<dbReference type="SMART" id="SM00388">
    <property type="entry name" value="HisKA"/>
    <property type="match status" value="1"/>
</dbReference>
<evidence type="ECO:0000256" key="8">
    <source>
        <dbReference type="PROSITE-ProRule" id="PRU00169"/>
    </source>
</evidence>
<keyword evidence="6" id="KW-0418">Kinase</keyword>
<dbReference type="FunFam" id="3.30.565.10:FF:000010">
    <property type="entry name" value="Sensor histidine kinase RcsC"/>
    <property type="match status" value="1"/>
</dbReference>
<dbReference type="GO" id="GO:0016020">
    <property type="term" value="C:membrane"/>
    <property type="evidence" value="ECO:0007669"/>
    <property type="project" value="UniProtKB-SubCell"/>
</dbReference>
<dbReference type="SMART" id="SM00065">
    <property type="entry name" value="GAF"/>
    <property type="match status" value="1"/>
</dbReference>
<dbReference type="PANTHER" id="PTHR45339">
    <property type="entry name" value="HYBRID SIGNAL TRANSDUCTION HISTIDINE KINASE J"/>
    <property type="match status" value="1"/>
</dbReference>
<dbReference type="SUPFAM" id="SSF158472">
    <property type="entry name" value="HAMP domain-like"/>
    <property type="match status" value="1"/>
</dbReference>
<dbReference type="InterPro" id="IPR005467">
    <property type="entry name" value="His_kinase_dom"/>
</dbReference>
<feature type="modified residue" description="4-aspartylphosphate" evidence="8">
    <location>
        <position position="859"/>
    </location>
</feature>
<evidence type="ECO:0000313" key="15">
    <source>
        <dbReference type="Proteomes" id="UP000190888"/>
    </source>
</evidence>
<dbReference type="Pfam" id="PF02518">
    <property type="entry name" value="HATPase_c"/>
    <property type="match status" value="1"/>
</dbReference>
<dbReference type="SUPFAM" id="SSF55781">
    <property type="entry name" value="GAF domain-like"/>
    <property type="match status" value="1"/>
</dbReference>
<dbReference type="Gene3D" id="3.30.565.10">
    <property type="entry name" value="Histidine kinase-like ATPase, C-terminal domain"/>
    <property type="match status" value="1"/>
</dbReference>
<protein>
    <recommendedName>
        <fullName evidence="3">histidine kinase</fullName>
        <ecNumber evidence="3">2.7.13.3</ecNumber>
    </recommendedName>
</protein>
<keyword evidence="4 8" id="KW-0597">Phosphoprotein</keyword>
<evidence type="ECO:0000259" key="11">
    <source>
        <dbReference type="PROSITE" id="PS50109"/>
    </source>
</evidence>
<keyword evidence="10" id="KW-1133">Transmembrane helix</keyword>
<evidence type="ECO:0000256" key="2">
    <source>
        <dbReference type="ARBA" id="ARBA00004370"/>
    </source>
</evidence>
<feature type="domain" description="Response regulatory" evidence="12">
    <location>
        <begin position="932"/>
        <end position="1048"/>
    </location>
</feature>
<comment type="catalytic activity">
    <reaction evidence="1">
        <text>ATP + protein L-histidine = ADP + protein N-phospho-L-histidine.</text>
        <dbReference type="EC" id="2.7.13.3"/>
    </reaction>
</comment>
<dbReference type="InterPro" id="IPR003661">
    <property type="entry name" value="HisK_dim/P_dom"/>
</dbReference>
<dbReference type="CDD" id="cd17546">
    <property type="entry name" value="REC_hyHK_CKI1_RcsC-like"/>
    <property type="match status" value="1"/>
</dbReference>
<reference evidence="14 15" key="1">
    <citation type="submission" date="2017-02" db="EMBL/GenBank/DDBJ databases">
        <authorList>
            <person name="Peterson S.W."/>
        </authorList>
    </citation>
    <scope>NUCLEOTIDE SEQUENCE [LARGE SCALE GENOMIC DNA]</scope>
    <source>
        <strain evidence="14 15">DSM 22335</strain>
    </source>
</reference>
<dbReference type="SMART" id="SM00387">
    <property type="entry name" value="HATPase_c"/>
    <property type="match status" value="1"/>
</dbReference>
<feature type="coiled-coil region" evidence="9">
    <location>
        <begin position="433"/>
        <end position="509"/>
    </location>
</feature>
<dbReference type="InterPro" id="IPR011006">
    <property type="entry name" value="CheY-like_superfamily"/>
</dbReference>
<dbReference type="Pfam" id="PF05227">
    <property type="entry name" value="CHASE3"/>
    <property type="match status" value="1"/>
</dbReference>
<dbReference type="AlphaFoldDB" id="A0A1T4K287"/>
<dbReference type="CDD" id="cd00082">
    <property type="entry name" value="HisKA"/>
    <property type="match status" value="1"/>
</dbReference>
<evidence type="ECO:0000256" key="10">
    <source>
        <dbReference type="SAM" id="Phobius"/>
    </source>
</evidence>
<feature type="domain" description="Response regulatory" evidence="12">
    <location>
        <begin position="810"/>
        <end position="923"/>
    </location>
</feature>
<dbReference type="InterPro" id="IPR003018">
    <property type="entry name" value="GAF"/>
</dbReference>
<dbReference type="InterPro" id="IPR036890">
    <property type="entry name" value="HATPase_C_sf"/>
</dbReference>
<dbReference type="InterPro" id="IPR007891">
    <property type="entry name" value="CHASE3"/>
</dbReference>
<sequence length="1200" mass="135173">MKSSLKRNLIIGFGFSLVLLIVSSVASYVSIRNLLDSVKAVQHTGDVIERLERTLSILKDAETGQRGFLLTGKEAYLEPYNGAYDRALNELQQLRQLTVDNAAQQANVEDLNDVIVLRLKMLSSLISKRKAGQQLDETELEKGKEYMDEARRLVAVMRGRERDLLATRVEKLDRFASNTPLLILLAAAMSVIITVIFFIRITNDFDRRSKLQKELEDKDADISRRISLIEGIAEKVSSGDYAIRVKDEGSDGLGNLAASLNKMAGSLQHSFSLLSDKEWLQAGVAKVNTEIIGEMDMETLASKSIAFIASYTHSIVGALYICEHDERYVFAGGYAFAGARNRVIRLGEGTVGQAGASRQTILLTDIKDENVMLSFAAGQVKPSCIIAVPVFFENNVIAVMEFAALHTYTENEMTFFKDVAYNIGIAVNGVENRKKLQNLLEETQSQSEELQAQHTELENINEELEMQAQKLQASEEELKVQQEELLQANQELEERSRMLEEKNQLIVERNQEIQMKAEQLALSTKYKSEFLANMSHELRTPLNSILLLSRLMSENNQQNLSDEQVEYARVIQSSGQGLLVLINEILDLSKIEAGKMELQVEPVPVREVANSLQSLFQPLAEDKRIGFRMEIGQDVPEMVETDRLRLEQILKNFISNALKFTSKGYVALGIRSHEKDRHIVLFSVKDTGIGISKDKQDLIFEAFQQEDGSTRRKYGGTGLGLSISRELTKLLGGQIELRSEPGEGSEFILILPITFDRRLLENQPVEILPAKEQRDESLADRKEETPRYLSDFVPADVPDDREQIRQGDKVILIVEDDTAFAMSMLEFTRQQGYKGVVCVRGDEALSFAKQYHPAGILLDIQLPVKDGMEVMDELKTDPATKHIPVHMMSSYEMRYKSLSKGAVDFISKPFAFDRMQDVFEKLNYILTKNPQKVLIVEENKKHAKALAYFLETYNVNAEIKSSVNDGIQALLGQEINCVILDMGVPDQKGYDTLEEVKKTPGLEGLPIIIFTGKSLSKNEEMRIRQYADSIVIKTAHSYQRIKDEVSLFLHLVEENTKPSVTTQYRKLGALNEVLSGKTVLIADDDVRNIYSLTRALESFNMNVLSAIDGKEAMKRLAEHPDTDIVLMDMMMPEMDGYETTREIKKDRNLKHIPVIAVTAKAMLGDREKCIRAGASDYITKPVDIDQLLSLLRVWLYDVKA</sequence>
<feature type="modified residue" description="4-aspartylphosphate" evidence="8">
    <location>
        <position position="981"/>
    </location>
</feature>
<evidence type="ECO:0000256" key="9">
    <source>
        <dbReference type="SAM" id="Coils"/>
    </source>
</evidence>
<evidence type="ECO:0000256" key="3">
    <source>
        <dbReference type="ARBA" id="ARBA00012438"/>
    </source>
</evidence>
<keyword evidence="10" id="KW-0812">Transmembrane</keyword>
<evidence type="ECO:0000256" key="6">
    <source>
        <dbReference type="ARBA" id="ARBA00022777"/>
    </source>
</evidence>
<accession>A0A1T4K287</accession>
<dbReference type="Gene3D" id="6.10.340.10">
    <property type="match status" value="1"/>
</dbReference>
<name>A0A1T4K287_9BACT</name>
<evidence type="ECO:0000259" key="12">
    <source>
        <dbReference type="PROSITE" id="PS50110"/>
    </source>
</evidence>
<dbReference type="InterPro" id="IPR001789">
    <property type="entry name" value="Sig_transdc_resp-reg_receiver"/>
</dbReference>
<dbReference type="STRING" id="413434.SAMN04488132_101401"/>
<feature type="modified residue" description="4-aspartylphosphate" evidence="8">
    <location>
        <position position="1128"/>
    </location>
</feature>
<dbReference type="CDD" id="cd16922">
    <property type="entry name" value="HATPase_EvgS-ArcB-TorS-like"/>
    <property type="match status" value="1"/>
</dbReference>
<dbReference type="PANTHER" id="PTHR45339:SF1">
    <property type="entry name" value="HYBRID SIGNAL TRANSDUCTION HISTIDINE KINASE J"/>
    <property type="match status" value="1"/>
</dbReference>
<evidence type="ECO:0000256" key="7">
    <source>
        <dbReference type="ARBA" id="ARBA00023012"/>
    </source>
</evidence>
<dbReference type="EMBL" id="FUWH01000001">
    <property type="protein sequence ID" value="SJZ36473.1"/>
    <property type="molecule type" value="Genomic_DNA"/>
</dbReference>
<comment type="subcellular location">
    <subcellularLocation>
        <location evidence="2">Membrane</location>
    </subcellularLocation>
</comment>
<dbReference type="PROSITE" id="PS50109">
    <property type="entry name" value="HIS_KIN"/>
    <property type="match status" value="1"/>
</dbReference>
<keyword evidence="7" id="KW-0902">Two-component regulatory system</keyword>
<evidence type="ECO:0000256" key="1">
    <source>
        <dbReference type="ARBA" id="ARBA00000085"/>
    </source>
</evidence>
<dbReference type="Gene3D" id="3.30.450.40">
    <property type="match status" value="1"/>
</dbReference>
<keyword evidence="15" id="KW-1185">Reference proteome</keyword>
<keyword evidence="10" id="KW-0472">Membrane</keyword>
<feature type="domain" description="Histidine kinase" evidence="11">
    <location>
        <begin position="533"/>
        <end position="755"/>
    </location>
</feature>
<dbReference type="InterPro" id="IPR003660">
    <property type="entry name" value="HAMP_dom"/>
</dbReference>
<feature type="domain" description="HAMP" evidence="13">
    <location>
        <begin position="220"/>
        <end position="272"/>
    </location>
</feature>
<dbReference type="CDD" id="cd00156">
    <property type="entry name" value="REC"/>
    <property type="match status" value="1"/>
</dbReference>
<dbReference type="OrthoDB" id="9811889at2"/>
<dbReference type="InterPro" id="IPR029016">
    <property type="entry name" value="GAF-like_dom_sf"/>
</dbReference>
<dbReference type="SUPFAM" id="SSF55874">
    <property type="entry name" value="ATPase domain of HSP90 chaperone/DNA topoisomerase II/histidine kinase"/>
    <property type="match status" value="1"/>
</dbReference>
<dbReference type="InterPro" id="IPR036097">
    <property type="entry name" value="HisK_dim/P_sf"/>
</dbReference>
<dbReference type="PRINTS" id="PR00344">
    <property type="entry name" value="BCTRLSENSOR"/>
</dbReference>
<evidence type="ECO:0000313" key="14">
    <source>
        <dbReference type="EMBL" id="SJZ36473.1"/>
    </source>
</evidence>
<gene>
    <name evidence="14" type="ORF">SAMN04488132_101401</name>
</gene>
<keyword evidence="9" id="KW-0175">Coiled coil</keyword>
<evidence type="ECO:0000256" key="5">
    <source>
        <dbReference type="ARBA" id="ARBA00022679"/>
    </source>
</evidence>
<dbReference type="Pfam" id="PF00072">
    <property type="entry name" value="Response_reg"/>
    <property type="match status" value="3"/>
</dbReference>
<dbReference type="Gene3D" id="3.40.50.2300">
    <property type="match status" value="3"/>
</dbReference>
<feature type="domain" description="Response regulatory" evidence="12">
    <location>
        <begin position="1078"/>
        <end position="1195"/>
    </location>
</feature>
<evidence type="ECO:0000256" key="4">
    <source>
        <dbReference type="ARBA" id="ARBA00022553"/>
    </source>
</evidence>
<dbReference type="SUPFAM" id="SSF52172">
    <property type="entry name" value="CheY-like"/>
    <property type="match status" value="3"/>
</dbReference>
<dbReference type="PROSITE" id="PS50110">
    <property type="entry name" value="RESPONSE_REGULATORY"/>
    <property type="match status" value="3"/>
</dbReference>